<dbReference type="InterPro" id="IPR006311">
    <property type="entry name" value="TAT_signal"/>
</dbReference>
<dbReference type="InterPro" id="IPR007485">
    <property type="entry name" value="LPS_assembly_LptE"/>
</dbReference>
<name>A0A1X7PYP3_9HYPH</name>
<organism evidence="1 2">
    <name type="scientific">Mesorhizobium australicum</name>
    <dbReference type="NCBI Taxonomy" id="536018"/>
    <lineage>
        <taxon>Bacteria</taxon>
        <taxon>Pseudomonadati</taxon>
        <taxon>Pseudomonadota</taxon>
        <taxon>Alphaproteobacteria</taxon>
        <taxon>Hyphomicrobiales</taxon>
        <taxon>Phyllobacteriaceae</taxon>
        <taxon>Mesorhizobium</taxon>
    </lineage>
</organism>
<dbReference type="OrthoDB" id="7678210at2"/>
<evidence type="ECO:0000313" key="2">
    <source>
        <dbReference type="Proteomes" id="UP000193083"/>
    </source>
</evidence>
<dbReference type="Proteomes" id="UP000193083">
    <property type="component" value="Unassembled WGS sequence"/>
</dbReference>
<evidence type="ECO:0000313" key="1">
    <source>
        <dbReference type="EMBL" id="SMH57301.1"/>
    </source>
</evidence>
<dbReference type="Gene3D" id="3.30.160.150">
    <property type="entry name" value="Lipoprotein like domain"/>
    <property type="match status" value="1"/>
</dbReference>
<dbReference type="PROSITE" id="PS51318">
    <property type="entry name" value="TAT"/>
    <property type="match status" value="1"/>
</dbReference>
<keyword evidence="2" id="KW-1185">Reference proteome</keyword>
<dbReference type="GO" id="GO:0043165">
    <property type="term" value="P:Gram-negative-bacterium-type cell outer membrane assembly"/>
    <property type="evidence" value="ECO:0007669"/>
    <property type="project" value="InterPro"/>
</dbReference>
<keyword evidence="1" id="KW-0449">Lipoprotein</keyword>
<dbReference type="Pfam" id="PF04390">
    <property type="entry name" value="LptE"/>
    <property type="match status" value="1"/>
</dbReference>
<dbReference type="AlphaFoldDB" id="A0A1X7PYP3"/>
<dbReference type="GO" id="GO:0019867">
    <property type="term" value="C:outer membrane"/>
    <property type="evidence" value="ECO:0007669"/>
    <property type="project" value="InterPro"/>
</dbReference>
<reference evidence="1 2" key="1">
    <citation type="submission" date="2017-04" db="EMBL/GenBank/DDBJ databases">
        <authorList>
            <person name="Afonso C.L."/>
            <person name="Miller P.J."/>
            <person name="Scott M.A."/>
            <person name="Spackman E."/>
            <person name="Goraichik I."/>
            <person name="Dimitrov K.M."/>
            <person name="Suarez D.L."/>
            <person name="Swayne D.E."/>
        </authorList>
    </citation>
    <scope>NUCLEOTIDE SEQUENCE [LARGE SCALE GENOMIC DNA]</scope>
    <source>
        <strain evidence="1 2">B5P</strain>
    </source>
</reference>
<sequence length="185" mass="19458">MSLHEMNRRRFSLGLVALAGLAVMSACTARPLYSDAGLQTGSLAGSAARPSIVVKPPTTRVGLEVRNHLVFLLTGGGAEPANPAYTLDPSVSSVSSNTATIQRTVDTEPTSGQVTVTASYKIIDNKTGEPVAAGRRSMVASYDIPRQEFAAVRALRDAENRAARELAETLRAAIAQDLARLPPAS</sequence>
<dbReference type="RefSeq" id="WP_085467299.1">
    <property type="nucleotide sequence ID" value="NZ_FXBL01000004.1"/>
</dbReference>
<accession>A0A1X7PYP3</accession>
<gene>
    <name evidence="1" type="ORF">SAMN02982922_5741</name>
</gene>
<dbReference type="EMBL" id="FXBL01000004">
    <property type="protein sequence ID" value="SMH57301.1"/>
    <property type="molecule type" value="Genomic_DNA"/>
</dbReference>
<proteinExistence type="predicted"/>
<protein>
    <submittedName>
        <fullName evidence="1">LPS-assembly lipoprotein</fullName>
    </submittedName>
</protein>